<evidence type="ECO:0000256" key="1">
    <source>
        <dbReference type="SAM" id="MobiDB-lite"/>
    </source>
</evidence>
<dbReference type="Gene3D" id="1.10.357.10">
    <property type="entry name" value="Tetracycline Repressor, domain 2"/>
    <property type="match status" value="1"/>
</dbReference>
<evidence type="ECO:0000259" key="2">
    <source>
        <dbReference type="Pfam" id="PF14246"/>
    </source>
</evidence>
<dbReference type="AlphaFoldDB" id="A0ABD5J9E1"/>
<organism evidence="3 4">
    <name type="scientific">Streptomyces antimycoticus</name>
    <dbReference type="NCBI Taxonomy" id="68175"/>
    <lineage>
        <taxon>Bacteria</taxon>
        <taxon>Bacillati</taxon>
        <taxon>Actinomycetota</taxon>
        <taxon>Actinomycetes</taxon>
        <taxon>Kitasatosporales</taxon>
        <taxon>Streptomycetaceae</taxon>
        <taxon>Streptomyces</taxon>
        <taxon>Streptomyces violaceusniger group</taxon>
    </lineage>
</organism>
<feature type="region of interest" description="Disordered" evidence="1">
    <location>
        <begin position="162"/>
        <end position="184"/>
    </location>
</feature>
<gene>
    <name evidence="3" type="ORF">V2K49_13875</name>
</gene>
<feature type="region of interest" description="Disordered" evidence="1">
    <location>
        <begin position="74"/>
        <end position="112"/>
    </location>
</feature>
<accession>A0ABD5J9E1</accession>
<reference evidence="3 4" key="1">
    <citation type="submission" date="2023-11" db="EMBL/GenBank/DDBJ databases">
        <title>30 novel species of actinomycetes from the DSMZ collection.</title>
        <authorList>
            <person name="Nouioui I."/>
        </authorList>
    </citation>
    <scope>NUCLEOTIDE SEQUENCE [LARGE SCALE GENOMIC DNA]</scope>
    <source>
        <strain evidence="3 4">DSM 41602</strain>
    </source>
</reference>
<dbReference type="Proteomes" id="UP001354649">
    <property type="component" value="Unassembled WGS sequence"/>
</dbReference>
<sequence>MEAAADAVMAENLAVVERLREPGDDLRAALEDMAYRMLQVCCGERSRALRRLTYAQAADFPDLIEIVQGRTAIRPGEAPADRPARLSPARLSPARLSPARLSPAGRPRPGDPARAAEQLLALLTGPMEVRSRPGTRKVSAAETRTVARSAVDTFLRAYEAAATEPPDPRAGGPVAAARRRCRLS</sequence>
<evidence type="ECO:0000313" key="4">
    <source>
        <dbReference type="Proteomes" id="UP001354649"/>
    </source>
</evidence>
<dbReference type="EMBL" id="JAZBJQ010000008">
    <property type="protein sequence ID" value="MEE4584232.1"/>
    <property type="molecule type" value="Genomic_DNA"/>
</dbReference>
<feature type="domain" description="Transcriptional regulator TetR C-terminal Proteobacteria type" evidence="2">
    <location>
        <begin position="102"/>
        <end position="160"/>
    </location>
</feature>
<proteinExistence type="predicted"/>
<protein>
    <submittedName>
        <fullName evidence="3">TetR/AcrR family transcriptional regulator C-terminal domain-containing protein</fullName>
    </submittedName>
</protein>
<dbReference type="Pfam" id="PF14246">
    <property type="entry name" value="TetR_C_7"/>
    <property type="match status" value="1"/>
</dbReference>
<evidence type="ECO:0000313" key="3">
    <source>
        <dbReference type="EMBL" id="MEE4584232.1"/>
    </source>
</evidence>
<dbReference type="InterPro" id="IPR039536">
    <property type="entry name" value="TetR_C_Proteobacteria"/>
</dbReference>
<name>A0ABD5J9E1_9ACTN</name>
<comment type="caution">
    <text evidence="3">The sequence shown here is derived from an EMBL/GenBank/DDBJ whole genome shotgun (WGS) entry which is preliminary data.</text>
</comment>
<feature type="compositionally biased region" description="Low complexity" evidence="1">
    <location>
        <begin position="103"/>
        <end position="112"/>
    </location>
</feature>